<dbReference type="PANTHER" id="PTHR13138">
    <property type="entry name" value="PROTEIN LIN1"/>
    <property type="match status" value="1"/>
</dbReference>
<accession>A0A5S6QH46</accession>
<dbReference type="AlphaFoldDB" id="A0A5S6QH46"/>
<dbReference type="GO" id="GO:0005682">
    <property type="term" value="C:U5 snRNP"/>
    <property type="evidence" value="ECO:0007669"/>
    <property type="project" value="InterPro"/>
</dbReference>
<dbReference type="SUPFAM" id="SSF55277">
    <property type="entry name" value="GYF domain"/>
    <property type="match status" value="1"/>
</dbReference>
<dbReference type="FunFam" id="3.30.1490.40:FF:000005">
    <property type="entry name" value="CD2 antigen cytoplasmic tail-binding protein 2"/>
    <property type="match status" value="1"/>
</dbReference>
<evidence type="ECO:0000256" key="1">
    <source>
        <dbReference type="SAM" id="MobiDB-lite"/>
    </source>
</evidence>
<dbReference type="Pfam" id="PF02213">
    <property type="entry name" value="GYF"/>
    <property type="match status" value="1"/>
</dbReference>
<feature type="compositionally biased region" description="Basic and acidic residues" evidence="1">
    <location>
        <begin position="307"/>
        <end position="317"/>
    </location>
</feature>
<dbReference type="InterPro" id="IPR039905">
    <property type="entry name" value="CD2BP2/Lin1"/>
</dbReference>
<evidence type="ECO:0000313" key="4">
    <source>
        <dbReference type="WBParaSite" id="TMUE_2000006528.1"/>
    </source>
</evidence>
<dbReference type="WBParaSite" id="TMUE_2000006528.1">
    <property type="protein sequence ID" value="TMUE_2000006528.1"/>
    <property type="gene ID" value="WBGene00294130"/>
</dbReference>
<name>A0A5S6QH46_TRIMR</name>
<feature type="region of interest" description="Disordered" evidence="1">
    <location>
        <begin position="41"/>
        <end position="90"/>
    </location>
</feature>
<feature type="region of interest" description="Disordered" evidence="1">
    <location>
        <begin position="306"/>
        <end position="329"/>
    </location>
</feature>
<organism evidence="3 4">
    <name type="scientific">Trichuris muris</name>
    <name type="common">Mouse whipworm</name>
    <dbReference type="NCBI Taxonomy" id="70415"/>
    <lineage>
        <taxon>Eukaryota</taxon>
        <taxon>Metazoa</taxon>
        <taxon>Ecdysozoa</taxon>
        <taxon>Nematoda</taxon>
        <taxon>Enoplea</taxon>
        <taxon>Dorylaimia</taxon>
        <taxon>Trichinellida</taxon>
        <taxon>Trichuridae</taxon>
        <taxon>Trichuris</taxon>
    </lineage>
</organism>
<dbReference type="InterPro" id="IPR003169">
    <property type="entry name" value="GYF"/>
</dbReference>
<dbReference type="PROSITE" id="PS50829">
    <property type="entry name" value="GYF"/>
    <property type="match status" value="1"/>
</dbReference>
<proteinExistence type="predicted"/>
<sequence length="393" mass="44477">MVILCANTNMKDSLLAKRKAASEIELDEDVPSDQALLSISRERQCRSADLDSAGRSVAGSTSQPNNGTNDEEGEAPKKQHTLDSDEEEEQKYRVLDLNTVVGQEEKTIDFDEETKITPFNMAEELDEGHFDSEGTFIFRSSKDEIKDAWLENIDWAKIKKDAGSLWEKEAKEESDDLLDCLTPSNRLFLYESISKLMLPKETVAKTIQRLGGSKQSVESRRHRWKGKTGTAAAEEEENKRCAENVMNFTEMVDKLLADGELDIYSYTFEKFAFEISRLKENNPTSAGCSGGNDDAQLDMFAEEIDEADLKGPKRETDDAPLPAAEKAESDDQVTWQFKWEEAEDAPVYGPFSSSQMKDWSDNGYFEKGIFVRRSNQLEGPFYSSKRIDFEVYI</sequence>
<keyword evidence="3" id="KW-1185">Reference proteome</keyword>
<protein>
    <submittedName>
        <fullName evidence="4">GYF domain-containing protein</fullName>
    </submittedName>
</protein>
<evidence type="ECO:0000259" key="2">
    <source>
        <dbReference type="PROSITE" id="PS50829"/>
    </source>
</evidence>
<dbReference type="Proteomes" id="UP000046395">
    <property type="component" value="Unassembled WGS sequence"/>
</dbReference>
<dbReference type="Gene3D" id="3.30.1490.40">
    <property type="match status" value="1"/>
</dbReference>
<evidence type="ECO:0000313" key="3">
    <source>
        <dbReference type="Proteomes" id="UP000046395"/>
    </source>
</evidence>
<dbReference type="SMART" id="SM00444">
    <property type="entry name" value="GYF"/>
    <property type="match status" value="1"/>
</dbReference>
<feature type="compositionally biased region" description="Polar residues" evidence="1">
    <location>
        <begin position="58"/>
        <end position="68"/>
    </location>
</feature>
<dbReference type="STRING" id="70415.A0A5S6QH46"/>
<reference evidence="4" key="1">
    <citation type="submission" date="2019-12" db="UniProtKB">
        <authorList>
            <consortium name="WormBaseParasite"/>
        </authorList>
    </citation>
    <scope>IDENTIFICATION</scope>
</reference>
<feature type="compositionally biased region" description="Basic and acidic residues" evidence="1">
    <location>
        <begin position="74"/>
        <end position="83"/>
    </location>
</feature>
<dbReference type="InterPro" id="IPR035445">
    <property type="entry name" value="GYF-like_dom_sf"/>
</dbReference>
<dbReference type="PANTHER" id="PTHR13138:SF3">
    <property type="entry name" value="CD2 ANTIGEN CYTOPLASMIC TAIL-BINDING PROTEIN 2"/>
    <property type="match status" value="1"/>
</dbReference>
<feature type="domain" description="GYF" evidence="2">
    <location>
        <begin position="332"/>
        <end position="388"/>
    </location>
</feature>